<feature type="transmembrane region" description="Helical" evidence="1">
    <location>
        <begin position="246"/>
        <end position="268"/>
    </location>
</feature>
<keyword evidence="1" id="KW-0812">Transmembrane</keyword>
<feature type="transmembrane region" description="Helical" evidence="1">
    <location>
        <begin position="208"/>
        <end position="226"/>
    </location>
</feature>
<reference evidence="3" key="1">
    <citation type="journal article" date="2020" name="New Phytol.">
        <title>Comparative genomics reveals dynamic genome evolution in host specialist ectomycorrhizal fungi.</title>
        <authorList>
            <person name="Lofgren L.A."/>
            <person name="Nguyen N.H."/>
            <person name="Vilgalys R."/>
            <person name="Ruytinx J."/>
            <person name="Liao H.L."/>
            <person name="Branco S."/>
            <person name="Kuo A."/>
            <person name="LaButti K."/>
            <person name="Lipzen A."/>
            <person name="Andreopoulos W."/>
            <person name="Pangilinan J."/>
            <person name="Riley R."/>
            <person name="Hundley H."/>
            <person name="Na H."/>
            <person name="Barry K."/>
            <person name="Grigoriev I.V."/>
            <person name="Stajich J.E."/>
            <person name="Kennedy P.G."/>
        </authorList>
    </citation>
    <scope>NUCLEOTIDE SEQUENCE</scope>
    <source>
        <strain evidence="3">S12</strain>
    </source>
</reference>
<dbReference type="GeneID" id="64599894"/>
<feature type="transmembrane region" description="Helical" evidence="1">
    <location>
        <begin position="113"/>
        <end position="140"/>
    </location>
</feature>
<dbReference type="AlphaFoldDB" id="A0A9P7DM21"/>
<evidence type="ECO:0000313" key="3">
    <source>
        <dbReference type="EMBL" id="KAG1798212.1"/>
    </source>
</evidence>
<dbReference type="OrthoDB" id="3349377at2759"/>
<sequence length="304" mass="34188">MTLVPNDPNLWHVININANRTSSYFVVVASTGVVYDSALKFTQEVDLVWRQRWSLMTVLYLGLRYIMIVYAVISILSYIMYFALCWIVVIVPAMLGVIMIARLYAMYQGSRKMLIFLVIIFLIVNVSGAVIIGMMLRHISVEEAILSGMYQCTIMLEGDGALLCTMYLMLITIWEILVLCLAGWVSVRHFRELRRHSAGGMIGDCFTVLMKSHIVYFASFVAVSGPSFGYLSPMVSTALYSLENPIYLGVLQIFVLMQLSVLGPRLILDVREYHAKLVDNSDATSGMTSIVFQERVHLTTSSSV</sequence>
<gene>
    <name evidence="3" type="ORF">HD556DRAFT_1440548</name>
</gene>
<protein>
    <recommendedName>
        <fullName evidence="2">DUF6533 domain-containing protein</fullName>
    </recommendedName>
</protein>
<keyword evidence="1" id="KW-0472">Membrane</keyword>
<accession>A0A9P7DM21</accession>
<proteinExistence type="predicted"/>
<dbReference type="Pfam" id="PF20151">
    <property type="entry name" value="DUF6533"/>
    <property type="match status" value="1"/>
</dbReference>
<feature type="transmembrane region" description="Helical" evidence="1">
    <location>
        <begin position="53"/>
        <end position="73"/>
    </location>
</feature>
<organism evidence="3 4">
    <name type="scientific">Suillus plorans</name>
    <dbReference type="NCBI Taxonomy" id="116603"/>
    <lineage>
        <taxon>Eukaryota</taxon>
        <taxon>Fungi</taxon>
        <taxon>Dikarya</taxon>
        <taxon>Basidiomycota</taxon>
        <taxon>Agaricomycotina</taxon>
        <taxon>Agaricomycetes</taxon>
        <taxon>Agaricomycetidae</taxon>
        <taxon>Boletales</taxon>
        <taxon>Suillineae</taxon>
        <taxon>Suillaceae</taxon>
        <taxon>Suillus</taxon>
    </lineage>
</organism>
<evidence type="ECO:0000313" key="4">
    <source>
        <dbReference type="Proteomes" id="UP000719766"/>
    </source>
</evidence>
<keyword evidence="1" id="KW-1133">Transmembrane helix</keyword>
<comment type="caution">
    <text evidence="3">The sequence shown here is derived from an EMBL/GenBank/DDBJ whole genome shotgun (WGS) entry which is preliminary data.</text>
</comment>
<dbReference type="InterPro" id="IPR045340">
    <property type="entry name" value="DUF6533"/>
</dbReference>
<dbReference type="Proteomes" id="UP000719766">
    <property type="component" value="Unassembled WGS sequence"/>
</dbReference>
<feature type="transmembrane region" description="Helical" evidence="1">
    <location>
        <begin position="160"/>
        <end position="187"/>
    </location>
</feature>
<evidence type="ECO:0000256" key="1">
    <source>
        <dbReference type="SAM" id="Phobius"/>
    </source>
</evidence>
<feature type="domain" description="DUF6533" evidence="2">
    <location>
        <begin position="24"/>
        <end position="69"/>
    </location>
</feature>
<feature type="transmembrane region" description="Helical" evidence="1">
    <location>
        <begin position="79"/>
        <end position="101"/>
    </location>
</feature>
<evidence type="ECO:0000259" key="2">
    <source>
        <dbReference type="Pfam" id="PF20151"/>
    </source>
</evidence>
<name>A0A9P7DM21_9AGAM</name>
<dbReference type="RefSeq" id="XP_041163023.1">
    <property type="nucleotide sequence ID" value="XM_041306130.1"/>
</dbReference>
<dbReference type="EMBL" id="JABBWE010000014">
    <property type="protein sequence ID" value="KAG1798212.1"/>
    <property type="molecule type" value="Genomic_DNA"/>
</dbReference>
<keyword evidence="4" id="KW-1185">Reference proteome</keyword>